<feature type="non-terminal residue" evidence="2">
    <location>
        <position position="100"/>
    </location>
</feature>
<accession>A0A6J4SR23</accession>
<feature type="region of interest" description="Disordered" evidence="1">
    <location>
        <begin position="71"/>
        <end position="100"/>
    </location>
</feature>
<evidence type="ECO:0000313" key="2">
    <source>
        <dbReference type="EMBL" id="CAA9502972.1"/>
    </source>
</evidence>
<protein>
    <submittedName>
        <fullName evidence="2">Auxin efflux carrier family protein</fullName>
    </submittedName>
</protein>
<dbReference type="AlphaFoldDB" id="A0A6J4SR23"/>
<organism evidence="2">
    <name type="scientific">uncultured Rubrobacteraceae bacterium</name>
    <dbReference type="NCBI Taxonomy" id="349277"/>
    <lineage>
        <taxon>Bacteria</taxon>
        <taxon>Bacillati</taxon>
        <taxon>Actinomycetota</taxon>
        <taxon>Rubrobacteria</taxon>
        <taxon>Rubrobacterales</taxon>
        <taxon>Rubrobacteraceae</taxon>
        <taxon>environmental samples</taxon>
    </lineage>
</organism>
<proteinExistence type="predicted"/>
<feature type="non-terminal residue" evidence="2">
    <location>
        <position position="1"/>
    </location>
</feature>
<name>A0A6J4SR23_9ACTN</name>
<evidence type="ECO:0000256" key="1">
    <source>
        <dbReference type="SAM" id="MobiDB-lite"/>
    </source>
</evidence>
<reference evidence="2" key="1">
    <citation type="submission" date="2020-02" db="EMBL/GenBank/DDBJ databases">
        <authorList>
            <person name="Meier V. D."/>
        </authorList>
    </citation>
    <scope>NUCLEOTIDE SEQUENCE</scope>
    <source>
        <strain evidence="2">AVDCRST_MAG12</strain>
    </source>
</reference>
<sequence length="100" mass="11345">ANHPQQRAAVLRPDLLRLRRRTPGPSHRHGRRRRQHVRLLLCPAGLPLRPDVLLPHRGGPERAVYRGVRAGEPRRLRPRGRGRAATLRRGARGGRDPGPR</sequence>
<dbReference type="EMBL" id="CADCVK010000395">
    <property type="protein sequence ID" value="CAA9502972.1"/>
    <property type="molecule type" value="Genomic_DNA"/>
</dbReference>
<gene>
    <name evidence="2" type="ORF">AVDCRST_MAG12-2772</name>
</gene>